<feature type="transmembrane region" description="Helical" evidence="13">
    <location>
        <begin position="2945"/>
        <end position="2968"/>
    </location>
</feature>
<dbReference type="Pfam" id="PF07648">
    <property type="entry name" value="Kazal_2"/>
    <property type="match status" value="2"/>
</dbReference>
<feature type="domain" description="VWFD" evidence="17">
    <location>
        <begin position="806"/>
        <end position="980"/>
    </location>
</feature>
<evidence type="ECO:0000256" key="2">
    <source>
        <dbReference type="ARBA" id="ARBA00004651"/>
    </source>
</evidence>
<feature type="transmembrane region" description="Helical" evidence="13">
    <location>
        <begin position="2697"/>
        <end position="2717"/>
    </location>
</feature>
<dbReference type="SMART" id="SM00832">
    <property type="entry name" value="C8"/>
    <property type="match status" value="3"/>
</dbReference>
<keyword evidence="7" id="KW-0677">Repeat</keyword>
<feature type="chain" id="PRO_5041897472" evidence="14">
    <location>
        <begin position="24"/>
        <end position="3115"/>
    </location>
</feature>
<feature type="region of interest" description="Disordered" evidence="12">
    <location>
        <begin position="3073"/>
        <end position="3115"/>
    </location>
</feature>
<feature type="transmembrane region" description="Helical" evidence="13">
    <location>
        <begin position="2531"/>
        <end position="2559"/>
    </location>
</feature>
<feature type="compositionally biased region" description="Basic and acidic residues" evidence="12">
    <location>
        <begin position="3073"/>
        <end position="3085"/>
    </location>
</feature>
<dbReference type="PROSITE" id="PS01225">
    <property type="entry name" value="CTCK_2"/>
    <property type="match status" value="1"/>
</dbReference>
<dbReference type="PANTHER" id="PTHR11388:SF89">
    <property type="entry name" value="SOLUTE CARRIER ORGANIC ANION TRANSPORTER FAMILY MEMBER 1B3"/>
    <property type="match status" value="1"/>
</dbReference>
<dbReference type="GO" id="GO:0015125">
    <property type="term" value="F:bile acid transmembrane transporter activity"/>
    <property type="evidence" value="ECO:0007669"/>
    <property type="project" value="TreeGrafter"/>
</dbReference>
<keyword evidence="9 13" id="KW-0472">Membrane</keyword>
<evidence type="ECO:0000259" key="17">
    <source>
        <dbReference type="PROSITE" id="PS51233"/>
    </source>
</evidence>
<dbReference type="SUPFAM" id="SSF100895">
    <property type="entry name" value="Kazal-type serine protease inhibitors"/>
    <property type="match status" value="2"/>
</dbReference>
<feature type="domain" description="Major facilitator superfamily (MFS) profile" evidence="16">
    <location>
        <begin position="1720"/>
        <end position="2323"/>
    </location>
</feature>
<comment type="caution">
    <text evidence="19">The sequence shown here is derived from an EMBL/GenBank/DDBJ whole genome shotgun (WGS) entry which is preliminary data.</text>
</comment>
<evidence type="ECO:0000256" key="13">
    <source>
        <dbReference type="SAM" id="Phobius"/>
    </source>
</evidence>
<dbReference type="InterPro" id="IPR036084">
    <property type="entry name" value="Ser_inhib-like_sf"/>
</dbReference>
<evidence type="ECO:0000313" key="19">
    <source>
        <dbReference type="EMBL" id="KAK1906700.1"/>
    </source>
</evidence>
<name>A0AAD9CQC4_DISEL</name>
<feature type="domain" description="Kazal-like" evidence="18">
    <location>
        <begin position="2147"/>
        <end position="2202"/>
    </location>
</feature>
<keyword evidence="6 13" id="KW-0812">Transmembrane</keyword>
<dbReference type="Proteomes" id="UP001228049">
    <property type="component" value="Unassembled WGS sequence"/>
</dbReference>
<dbReference type="FunFam" id="2.10.25.10:FF:000674">
    <property type="entry name" value="Mucin-2"/>
    <property type="match status" value="1"/>
</dbReference>
<feature type="signal peptide" evidence="14">
    <location>
        <begin position="1"/>
        <end position="23"/>
    </location>
</feature>
<evidence type="ECO:0000259" key="15">
    <source>
        <dbReference type="PROSITE" id="PS01225"/>
    </source>
</evidence>
<feature type="domain" description="CTCK" evidence="15">
    <location>
        <begin position="1629"/>
        <end position="1715"/>
    </location>
</feature>
<evidence type="ECO:0000256" key="9">
    <source>
        <dbReference type="ARBA" id="ARBA00023136"/>
    </source>
</evidence>
<keyword evidence="20" id="KW-1185">Reference proteome</keyword>
<dbReference type="InterPro" id="IPR014853">
    <property type="entry name" value="VWF/SSPO/ZAN-like_Cys-rich_dom"/>
</dbReference>
<feature type="transmembrane region" description="Helical" evidence="13">
    <location>
        <begin position="2068"/>
        <end position="2091"/>
    </location>
</feature>
<feature type="region of interest" description="Disordered" evidence="12">
    <location>
        <begin position="1976"/>
        <end position="2005"/>
    </location>
</feature>
<dbReference type="Pfam" id="PF08742">
    <property type="entry name" value="C8"/>
    <property type="match status" value="3"/>
</dbReference>
<dbReference type="SMART" id="SM00215">
    <property type="entry name" value="VWC_out"/>
    <property type="match status" value="2"/>
</dbReference>
<dbReference type="SMART" id="SM00041">
    <property type="entry name" value="CT"/>
    <property type="match status" value="1"/>
</dbReference>
<evidence type="ECO:0000259" key="16">
    <source>
        <dbReference type="PROSITE" id="PS50850"/>
    </source>
</evidence>
<keyword evidence="8 13" id="KW-1133">Transmembrane helix</keyword>
<dbReference type="EMBL" id="JASDAP010000001">
    <property type="protein sequence ID" value="KAK1906700.1"/>
    <property type="molecule type" value="Genomic_DNA"/>
</dbReference>
<dbReference type="InterPro" id="IPR004156">
    <property type="entry name" value="OATP"/>
</dbReference>
<comment type="subcellular location">
    <subcellularLocation>
        <location evidence="2">Cell membrane</location>
        <topology evidence="2">Multi-pass membrane protein</topology>
    </subcellularLocation>
    <subcellularLocation>
        <location evidence="1">Secreted</location>
    </subcellularLocation>
</comment>
<dbReference type="SMART" id="SM00216">
    <property type="entry name" value="VWD"/>
    <property type="match status" value="3"/>
</dbReference>
<dbReference type="SUPFAM" id="SSF57567">
    <property type="entry name" value="Serine protease inhibitors"/>
    <property type="match status" value="2"/>
</dbReference>
<feature type="transmembrane region" description="Helical" evidence="13">
    <location>
        <begin position="2230"/>
        <end position="2253"/>
    </location>
</feature>
<feature type="transmembrane region" description="Helical" evidence="13">
    <location>
        <begin position="2858"/>
        <end position="2880"/>
    </location>
</feature>
<feature type="domain" description="VWFD" evidence="17">
    <location>
        <begin position="1231"/>
        <end position="1412"/>
    </location>
</feature>
<feature type="domain" description="VWFD" evidence="17">
    <location>
        <begin position="363"/>
        <end position="533"/>
    </location>
</feature>
<feature type="transmembrane region" description="Helical" evidence="13">
    <location>
        <begin position="2420"/>
        <end position="2442"/>
    </location>
</feature>
<dbReference type="GO" id="GO:0015347">
    <property type="term" value="F:sodium-independent organic anion transmembrane transporter activity"/>
    <property type="evidence" value="ECO:0007669"/>
    <property type="project" value="TreeGrafter"/>
</dbReference>
<feature type="domain" description="VWFD" evidence="17">
    <location>
        <begin position="32"/>
        <end position="212"/>
    </location>
</feature>
<keyword evidence="14" id="KW-0732">Signal</keyword>
<evidence type="ECO:0000256" key="12">
    <source>
        <dbReference type="SAM" id="MobiDB-lite"/>
    </source>
</evidence>
<dbReference type="GO" id="GO:0016323">
    <property type="term" value="C:basolateral plasma membrane"/>
    <property type="evidence" value="ECO:0007669"/>
    <property type="project" value="TreeGrafter"/>
</dbReference>
<keyword evidence="5" id="KW-0964">Secreted</keyword>
<feature type="transmembrane region" description="Helical" evidence="13">
    <location>
        <begin position="1946"/>
        <end position="1970"/>
    </location>
</feature>
<dbReference type="GO" id="GO:0043252">
    <property type="term" value="P:sodium-independent organic anion transport"/>
    <property type="evidence" value="ECO:0007669"/>
    <property type="project" value="TreeGrafter"/>
</dbReference>
<evidence type="ECO:0000256" key="3">
    <source>
        <dbReference type="ARBA" id="ARBA00009657"/>
    </source>
</evidence>
<dbReference type="InterPro" id="IPR020846">
    <property type="entry name" value="MFS_dom"/>
</dbReference>
<feature type="transmembrane region" description="Helical" evidence="13">
    <location>
        <begin position="1898"/>
        <end position="1926"/>
    </location>
</feature>
<evidence type="ECO:0000256" key="6">
    <source>
        <dbReference type="ARBA" id="ARBA00022692"/>
    </source>
</evidence>
<accession>A0AAD9CQC4</accession>
<organism evidence="19 20">
    <name type="scientific">Dissostichus eleginoides</name>
    <name type="common">Patagonian toothfish</name>
    <name type="synonym">Dissostichus amissus</name>
    <dbReference type="NCBI Taxonomy" id="100907"/>
    <lineage>
        <taxon>Eukaryota</taxon>
        <taxon>Metazoa</taxon>
        <taxon>Chordata</taxon>
        <taxon>Craniata</taxon>
        <taxon>Vertebrata</taxon>
        <taxon>Euteleostomi</taxon>
        <taxon>Actinopterygii</taxon>
        <taxon>Neopterygii</taxon>
        <taxon>Teleostei</taxon>
        <taxon>Neoteleostei</taxon>
        <taxon>Acanthomorphata</taxon>
        <taxon>Eupercaria</taxon>
        <taxon>Perciformes</taxon>
        <taxon>Notothenioidei</taxon>
        <taxon>Nototheniidae</taxon>
        <taxon>Dissostichus</taxon>
    </lineage>
</organism>
<dbReference type="NCBIfam" id="TIGR00805">
    <property type="entry name" value="oat"/>
    <property type="match status" value="2"/>
</dbReference>
<feature type="transmembrane region" description="Helical" evidence="13">
    <location>
        <begin position="2351"/>
        <end position="2372"/>
    </location>
</feature>
<dbReference type="SUPFAM" id="SSF57603">
    <property type="entry name" value="FnI-like domain"/>
    <property type="match status" value="1"/>
</dbReference>
<feature type="transmembrane region" description="Helical" evidence="13">
    <location>
        <begin position="2658"/>
        <end position="2677"/>
    </location>
</feature>
<evidence type="ECO:0000256" key="5">
    <source>
        <dbReference type="ARBA" id="ARBA00022525"/>
    </source>
</evidence>
<dbReference type="Gene3D" id="2.10.25.10">
    <property type="entry name" value="Laminin"/>
    <property type="match status" value="2"/>
</dbReference>
<feature type="disulfide bond" evidence="11">
    <location>
        <begin position="1629"/>
        <end position="1679"/>
    </location>
</feature>
<dbReference type="InterPro" id="IPR036259">
    <property type="entry name" value="MFS_trans_sf"/>
</dbReference>
<dbReference type="PROSITE" id="PS51233">
    <property type="entry name" value="VWFD"/>
    <property type="match status" value="4"/>
</dbReference>
<dbReference type="PANTHER" id="PTHR11388">
    <property type="entry name" value="ORGANIC ANION TRANSPORTER"/>
    <property type="match status" value="1"/>
</dbReference>
<feature type="domain" description="Kazal-like" evidence="18">
    <location>
        <begin position="2774"/>
        <end position="2829"/>
    </location>
</feature>
<dbReference type="InterPro" id="IPR058753">
    <property type="entry name" value="TIL_OTOGL_Mucin"/>
</dbReference>
<feature type="transmembrane region" description="Helical" evidence="13">
    <location>
        <begin position="2103"/>
        <end position="2122"/>
    </location>
</feature>
<feature type="compositionally biased region" description="Basic and acidic residues" evidence="12">
    <location>
        <begin position="3096"/>
        <end position="3115"/>
    </location>
</feature>
<evidence type="ECO:0000256" key="14">
    <source>
        <dbReference type="SAM" id="SignalP"/>
    </source>
</evidence>
<feature type="transmembrane region" description="Helical" evidence="13">
    <location>
        <begin position="2580"/>
        <end position="2602"/>
    </location>
</feature>
<feature type="transmembrane region" description="Helical" evidence="13">
    <location>
        <begin position="2392"/>
        <end position="2413"/>
    </location>
</feature>
<dbReference type="InterPro" id="IPR006207">
    <property type="entry name" value="Cys_knot_C"/>
</dbReference>
<dbReference type="InterPro" id="IPR002350">
    <property type="entry name" value="Kazal_dom"/>
</dbReference>
<dbReference type="Gene3D" id="1.20.1250.20">
    <property type="entry name" value="MFS general substrate transporter like domains"/>
    <property type="match status" value="2"/>
</dbReference>
<evidence type="ECO:0000256" key="8">
    <source>
        <dbReference type="ARBA" id="ARBA00022989"/>
    </source>
</evidence>
<keyword evidence="10 11" id="KW-1015">Disulfide bond</keyword>
<proteinExistence type="inferred from homology"/>
<feature type="transmembrane region" description="Helical" evidence="13">
    <location>
        <begin position="1785"/>
        <end position="1803"/>
    </location>
</feature>
<evidence type="ECO:0000256" key="11">
    <source>
        <dbReference type="PROSITE-ProRule" id="PRU00039"/>
    </source>
</evidence>
<dbReference type="InterPro" id="IPR001007">
    <property type="entry name" value="VWF_dom"/>
</dbReference>
<dbReference type="SUPFAM" id="SSF103473">
    <property type="entry name" value="MFS general substrate transporter"/>
    <property type="match status" value="2"/>
</dbReference>
<dbReference type="Pfam" id="PF25962">
    <property type="entry name" value="TIL_OTOGL_Mucin"/>
    <property type="match status" value="1"/>
</dbReference>
<feature type="compositionally biased region" description="Polar residues" evidence="12">
    <location>
        <begin position="1985"/>
        <end position="1994"/>
    </location>
</feature>
<evidence type="ECO:0000256" key="1">
    <source>
        <dbReference type="ARBA" id="ARBA00004613"/>
    </source>
</evidence>
<sequence length="3115" mass="343945">MASPRWILAVCVSLFSVLGTGESVTTTESQKYTCRTFGSGVVQPFNGSSFYVRSNCMFLLTHFTHHRVECDITTRREDDGLLVRVEIIINKVRTVVQNGSILVEGKSVSLPYDHTYQHIFQYGIYTKLKSSLLPLSVTWHNVPGGVDTLWVELEQELSTDMTGLCGKHTTQGNKQQLITESELADDTCQTRDPFSAVNQACREFFSYTLECLQAQTPQYIQLCEENIYGYETSKYISCAFFKEVVQQCGDNSHAWDIWRTVTHCDEPRCPGNLVYVELGAAFVPSCSNQNPTSSNQELTSSCVCPQDKVLNDHEDSYQCVSVSSCLCVFAGKSYSPGDILGTKCQSCTCVDGKWQCSENLCPTRCVIEGQFVTSFDGKKYVLPGKCTYVASQGLYWTITIEFSKKAPSLKTVILQLFQETYTFSQNRVQIGGETITELHQSDHALVFWQSSMYVQVDTSFGMKIQVQMSPEIQLYITPPKDHTGVISGLCGNNNNDTTDDFTTSSGIIENSAQPFAQSWSVGACAVNIPDPCINTDNEIFADEKCSVLNIPTGIFAKCHGHIPTNHYHTACIKRTCNCGSSLSQCLCVSLGSYAEACASLGVVIGDWRKATNCTLKCLKNQEFSYDTQACKHTCRSLSGPDPRCGLDDAPVEGCGCPEGTHLNQGDVCTRKADCDCHYNGGTTPPGAAIIDGRNCLCVNGELNCSQDCGCRNGKVCVHCSEYPVNTAQKTCESLSKPMGTNMTCVSGCYCPHDQYEDHRGHCVSLDNCTCVYSGKVFSAGQHVSTNCKTCVCGQGQWLCRDEPCSGKCQVYGNGHYQTFDSNWYRFDGQCQYTLVEDGCGDGNSTFSVRVESVPCCDEALTCSRSIVLDLQDKVTLTLSDMKVTRRYHEGWTLQGDSLYSTHTVGLYIIISVPSRGITLIWDKHTRITIELQAHWRNRVCGLCGNFDFNEMNDLQISGSAVVSSPLAFGNSWKVATPPCSDVTTEIFPCERNSYCAAWAQRRCMILTGDTFSECHLKVDPTSFYHACVQESCSCEFEGKFLGFCTAVAAYAEACSDHDVCINWRTPDLCPVYCDYYNEQGQFSWHYEACGKMLTCGKDNYIIHKLEGCYPRCSKEEPYFDENTGKCTKLRNCTCDFNDAILQPRAVVMIQSVECRCENGKMNCLCECKDLKRKLSWGCGEMWTEDCFDKSCREGKIELTPVVCPESSRPECPRDQATQVWDACCETWKCDCRCELYGDPHYISFQGVTFDFLDECTYLLVEEQSIHYNLTIAVDNFVSVEGLLGSCARGIILKYQNSTATLSILPDMFQVQATLNNVTIQPPYEEPGWRFETTGYVVSIYLPDLRSYVSLSPSYSLVVSLAMEHFLNNTQGQCGVCGVGSCVRKGGQIEDDSCCSKTANDWVYDDPLKPACASAPRDVPCISPTTVPTSPPPTPCPASPLCELLQHPVFSNCTPSVDLDLKMKNCQFDSCRSGPCPSLEQAAQECNTVDWCIDWRSLTNGTCEHIIKLTPLRTTLEAVFVPVANSEQEIIHPPVCPPAPPGEEWLSGCSWCKCNKQTVKEECLLNPPVSAPLCSSTAVLMGDRWRDAAHPCTSFSCSKDGIQTVTKVCPTEECQEEDRIWDDQHCCFTCNQSCAPKMTSLNLTVDSCVAVIQMPVCQGQCDSELRVVLHNDLQVEQQSCVERLSERRLVTLQCSDFTTRSYNYTHITSCERRYCTANSLFLASMAFVYFSKAFAGAYMKSSITQIERRFDVPSSLIGVIDGSFEMGNLLVVAFVSYFGAKMHRPKLIAIGCVIMSAGCFLIALPHFLQGMYKYETSVYHNSDVNSTESFLPCLSNHSLAEADKMPDLETRTACEKAAGSSMWIYIFLGNMLRGIGETPIMPLGISYLDDFSREENSPFYLACIHTVGILGPMFGFMLGSFLSKIYVDIGSVDLDAVTINYKDSRWVGAWWLGFIVTGVVILLSSIPFWFLPKSLPKEGQEESKGTELSTVTEQENFLPDETQDEEKEKPVTFQELAKDFLPSLRRLFRNTIYVLMILTYLVSVNGFIGMITFKPKFMEQIYGQSASKAIFLIGAMNLPAVALGIITGGFVLKRFKLGVMGAARLAFGASLGSLCLLTVQSFLRCDNAEVAGITALYQGGPQLSYDPQTLLSQCNMGCSCSMKQWDPVCAYNGMTYASPCLAGCRTSSGTGKERVFHNCTCTGEMMTPGMNMSAVLGQCPRISNCDYIFKIYMSLSVLGSFISACGGTPGYVVLLRSIQPDLKSLALGMQTLIVRTLGGIPPPIYFGALIDQTCLKWGSKQCGGRGALASSGLPSIDRRMEESEEDLGQMASQQALCDADQKTRKRPGISTLKWFIVALSFACFSKALTGTYMKSSITQIERRFDLSSTHVGLIDGSFEMGNLLFLAAVSYFGAKLHRPRLIAVGCFLMAVGAFLTGLTHFFMGRYTYNTAIQVFHNDSVRIAACADPLTTEVPEIQIRSEEDDKACARESGSHMWIYVFLGNALRGIGETPVTPLGISYIDDFAKAENSPFYIACLQTITLLGPMFGFLLGSYCAKLYVDIGYVDMESVAITPKDARWVGAWWLGFMVSSVLLLLSSIPFWFLPRMLPKQEGDEGKLTSSRETIEVTEDASNNNHAIKLTDIAKGFLPSLKRLLGTPAYFLLLCGSILKFNSFIGLFTFKAKYMEQQFGQSASRANFLIGVLNLPAVALGIFLGGLLMKRYKLSLVSGAQMSFATSFLAYLLLLLQFGTKCDNISMAGLTISYNGTQGISSDRSMLFSECNRDCSCSAEEWDPVCSDSGITYISPCMAGCIGSSGHGKNTVFHNCSCVSASFPAGSSTSVRLGQCPHAKDCSRSFTSYMAVSVLSSFINSLGATPGYMVIIRCISPELKSLALGIQALVTRTLGGLPAPVYFGALIDSTCLKWSVKKCGGRGACRFYDSDMYRTIFLGLLTCLSGSSYFFIIAVIVLLRRQFKKPEREAETRKTKPVKKKDLELQEASNTTVDQPKKKIQAPKVWVRVTTELEEGDRKEQLLDGGLNSTNITQERQQLTPLTDITVEFTPPLSEEVTIEMHGLESEENLRDKVCVENKAQGDQFTEDNKLDEKAKENKETDGPQN</sequence>
<dbReference type="Pfam" id="PF00094">
    <property type="entry name" value="VWD"/>
    <property type="match status" value="4"/>
</dbReference>
<feature type="domain" description="Major facilitator superfamily (MFS) profile" evidence="16">
    <location>
        <begin position="2354"/>
        <end position="2978"/>
    </location>
</feature>
<gene>
    <name evidence="19" type="ORF">KUDE01_009096</name>
</gene>
<dbReference type="PROSITE" id="PS50850">
    <property type="entry name" value="MFS"/>
    <property type="match status" value="2"/>
</dbReference>
<protein>
    <submittedName>
        <fullName evidence="19">Mucin-19</fullName>
    </submittedName>
</protein>
<dbReference type="Pfam" id="PF03137">
    <property type="entry name" value="OATP"/>
    <property type="match status" value="2"/>
</dbReference>
<evidence type="ECO:0000256" key="4">
    <source>
        <dbReference type="ARBA" id="ARBA00022475"/>
    </source>
</evidence>
<comment type="similarity">
    <text evidence="3">Belongs to the organo anion transporter (TC 2.A.60) family.</text>
</comment>
<feature type="transmembrane region" description="Helical" evidence="13">
    <location>
        <begin position="2723"/>
        <end position="2745"/>
    </location>
</feature>
<dbReference type="CDD" id="cd19941">
    <property type="entry name" value="TIL"/>
    <property type="match status" value="3"/>
</dbReference>
<dbReference type="PROSITE" id="PS51465">
    <property type="entry name" value="KAZAL_2"/>
    <property type="match status" value="2"/>
</dbReference>
<dbReference type="InterPro" id="IPR001846">
    <property type="entry name" value="VWF_type-D"/>
</dbReference>
<reference evidence="19" key="1">
    <citation type="submission" date="2023-04" db="EMBL/GenBank/DDBJ databases">
        <title>Chromosome-level genome of Chaenocephalus aceratus.</title>
        <authorList>
            <person name="Park H."/>
        </authorList>
    </citation>
    <scope>NUCLEOTIDE SEQUENCE</scope>
    <source>
        <strain evidence="19">DE</strain>
        <tissue evidence="19">Muscle</tissue>
    </source>
</reference>
<feature type="transmembrane region" description="Helical" evidence="13">
    <location>
        <begin position="1755"/>
        <end position="1779"/>
    </location>
</feature>
<feature type="transmembrane region" description="Helical" evidence="13">
    <location>
        <begin position="2031"/>
        <end position="2052"/>
    </location>
</feature>
<evidence type="ECO:0000313" key="20">
    <source>
        <dbReference type="Proteomes" id="UP001228049"/>
    </source>
</evidence>
<keyword evidence="4" id="KW-1003">Cell membrane</keyword>
<evidence type="ECO:0000259" key="18">
    <source>
        <dbReference type="PROSITE" id="PS51465"/>
    </source>
</evidence>
<evidence type="ECO:0000256" key="7">
    <source>
        <dbReference type="ARBA" id="ARBA00022737"/>
    </source>
</evidence>
<evidence type="ECO:0000256" key="10">
    <source>
        <dbReference type="ARBA" id="ARBA00023157"/>
    </source>
</evidence>
<dbReference type="InterPro" id="IPR036058">
    <property type="entry name" value="Kazal_dom_sf"/>
</dbReference>
<comment type="caution">
    <text evidence="11">Lacks conserved residue(s) required for the propagation of feature annotation.</text>
</comment>